<evidence type="ECO:0000313" key="2">
    <source>
        <dbReference type="EMBL" id="OAF05615.1"/>
    </source>
</evidence>
<proteinExistence type="predicted"/>
<protein>
    <submittedName>
        <fullName evidence="2">Uncharacterized protein</fullName>
    </submittedName>
</protein>
<keyword evidence="1" id="KW-0472">Membrane</keyword>
<reference evidence="2 3" key="1">
    <citation type="submission" date="2016-03" db="EMBL/GenBank/DDBJ databases">
        <title>Draft Genome Sequence of the Strain BR 10245 (Bradyrhizobium sp.) isolated from nodules of Centrolobium paraense.</title>
        <authorList>
            <person name="Simoes-Araujo J.L.Sr."/>
            <person name="Barauna A.C."/>
            <person name="Silva K."/>
            <person name="Zilli J.E."/>
        </authorList>
    </citation>
    <scope>NUCLEOTIDE SEQUENCE [LARGE SCALE GENOMIC DNA]</scope>
    <source>
        <strain evidence="2 3">BR 10245</strain>
    </source>
</reference>
<feature type="transmembrane region" description="Helical" evidence="1">
    <location>
        <begin position="5"/>
        <end position="23"/>
    </location>
</feature>
<organism evidence="2 3">
    <name type="scientific">Bradyrhizobium centrolobii</name>
    <dbReference type="NCBI Taxonomy" id="1505087"/>
    <lineage>
        <taxon>Bacteria</taxon>
        <taxon>Pseudomonadati</taxon>
        <taxon>Pseudomonadota</taxon>
        <taxon>Alphaproteobacteria</taxon>
        <taxon>Hyphomicrobiales</taxon>
        <taxon>Nitrobacteraceae</taxon>
        <taxon>Bradyrhizobium</taxon>
    </lineage>
</organism>
<evidence type="ECO:0000313" key="3">
    <source>
        <dbReference type="Proteomes" id="UP000076959"/>
    </source>
</evidence>
<gene>
    <name evidence="2" type="ORF">AYJ54_01550</name>
</gene>
<feature type="transmembrane region" description="Helical" evidence="1">
    <location>
        <begin position="58"/>
        <end position="82"/>
    </location>
</feature>
<sequence>MRTILLLVGVWILINVLFVVVMLPPRKPRKSDPGEPGLLAPVRVDQNTHPLEEQDKTLFRHVIISIALGAFFSLAPLLMEAIDSIKSFIRKHRE</sequence>
<keyword evidence="1" id="KW-0812">Transmembrane</keyword>
<comment type="caution">
    <text evidence="2">The sequence shown here is derived from an EMBL/GenBank/DDBJ whole genome shotgun (WGS) entry which is preliminary data.</text>
</comment>
<dbReference type="Proteomes" id="UP000076959">
    <property type="component" value="Unassembled WGS sequence"/>
</dbReference>
<name>A0A176YI78_9BRAD</name>
<keyword evidence="1" id="KW-1133">Transmembrane helix</keyword>
<evidence type="ECO:0000256" key="1">
    <source>
        <dbReference type="SAM" id="Phobius"/>
    </source>
</evidence>
<dbReference type="AlphaFoldDB" id="A0A176YI78"/>
<dbReference type="OrthoDB" id="8254913at2"/>
<dbReference type="EMBL" id="LUUB01000079">
    <property type="protein sequence ID" value="OAF05615.1"/>
    <property type="molecule type" value="Genomic_DNA"/>
</dbReference>
<keyword evidence="3" id="KW-1185">Reference proteome</keyword>
<accession>A0A176YI78</accession>